<dbReference type="AlphaFoldDB" id="A0A4R3LUL7"/>
<protein>
    <submittedName>
        <fullName evidence="1">Trypsin-like peptidase</fullName>
    </submittedName>
</protein>
<keyword evidence="2" id="KW-1185">Reference proteome</keyword>
<gene>
    <name evidence="1" type="ORF">EDC64_10727</name>
</gene>
<dbReference type="Gene3D" id="2.40.10.10">
    <property type="entry name" value="Trypsin-like serine proteases"/>
    <property type="match status" value="2"/>
</dbReference>
<name>A0A4R3LUL7_9HYPH</name>
<reference evidence="1 2" key="1">
    <citation type="submission" date="2019-03" db="EMBL/GenBank/DDBJ databases">
        <title>Genomic Encyclopedia of Type Strains, Phase IV (KMG-IV): sequencing the most valuable type-strain genomes for metagenomic binning, comparative biology and taxonomic classification.</title>
        <authorList>
            <person name="Goeker M."/>
        </authorList>
    </citation>
    <scope>NUCLEOTIDE SEQUENCE [LARGE SCALE GENOMIC DNA]</scope>
    <source>
        <strain evidence="1 2">DSM 9035</strain>
    </source>
</reference>
<dbReference type="SUPFAM" id="SSF50494">
    <property type="entry name" value="Trypsin-like serine proteases"/>
    <property type="match status" value="1"/>
</dbReference>
<dbReference type="GO" id="GO:0006508">
    <property type="term" value="P:proteolysis"/>
    <property type="evidence" value="ECO:0007669"/>
    <property type="project" value="InterPro"/>
</dbReference>
<dbReference type="InterPro" id="IPR043504">
    <property type="entry name" value="Peptidase_S1_PA_chymotrypsin"/>
</dbReference>
<organism evidence="1 2">
    <name type="scientific">Aquabacter spiritensis</name>
    <dbReference type="NCBI Taxonomy" id="933073"/>
    <lineage>
        <taxon>Bacteria</taxon>
        <taxon>Pseudomonadati</taxon>
        <taxon>Pseudomonadota</taxon>
        <taxon>Alphaproteobacteria</taxon>
        <taxon>Hyphomicrobiales</taxon>
        <taxon>Xanthobacteraceae</taxon>
        <taxon>Aquabacter</taxon>
    </lineage>
</organism>
<dbReference type="PANTHER" id="PTHR43019">
    <property type="entry name" value="SERINE ENDOPROTEASE DEGS"/>
    <property type="match status" value="1"/>
</dbReference>
<dbReference type="InterPro" id="IPR009003">
    <property type="entry name" value="Peptidase_S1_PA"/>
</dbReference>
<evidence type="ECO:0000313" key="2">
    <source>
        <dbReference type="Proteomes" id="UP000294664"/>
    </source>
</evidence>
<sequence>MAELNTPKSSTGTGFFVSWSGYILTNHHVVEKCKVLEAVRPGAPPVPARLVSVDPTNDLALLQVSLRTRELPAFVPRARIGQSVFIYGFPLTQRLASTGNFTTGAVSGMAGVGDDTSRLQFSAPVQPGNSGGPVLDQNGNVMAVVVSVLLPTQDEKSGQGPPPQNANFAIKSSAAITFLEANGVEPNMKLRSTPLEGPALADLAREFTVRIECDLPH</sequence>
<dbReference type="InterPro" id="IPR001940">
    <property type="entry name" value="Peptidase_S1C"/>
</dbReference>
<dbReference type="GO" id="GO:0004252">
    <property type="term" value="F:serine-type endopeptidase activity"/>
    <property type="evidence" value="ECO:0007669"/>
    <property type="project" value="InterPro"/>
</dbReference>
<comment type="caution">
    <text evidence="1">The sequence shown here is derived from an EMBL/GenBank/DDBJ whole genome shotgun (WGS) entry which is preliminary data.</text>
</comment>
<evidence type="ECO:0000313" key="1">
    <source>
        <dbReference type="EMBL" id="TCT04211.1"/>
    </source>
</evidence>
<dbReference type="PRINTS" id="PR00834">
    <property type="entry name" value="PROTEASES2C"/>
</dbReference>
<dbReference type="Pfam" id="PF13365">
    <property type="entry name" value="Trypsin_2"/>
    <property type="match status" value="1"/>
</dbReference>
<dbReference type="Proteomes" id="UP000294664">
    <property type="component" value="Unassembled WGS sequence"/>
</dbReference>
<dbReference type="EMBL" id="SMAI01000007">
    <property type="protein sequence ID" value="TCT04211.1"/>
    <property type="molecule type" value="Genomic_DNA"/>
</dbReference>
<proteinExistence type="predicted"/>
<accession>A0A4R3LUL7</accession>
<dbReference type="OrthoDB" id="200022at2"/>
<dbReference type="PANTHER" id="PTHR43019:SF23">
    <property type="entry name" value="PROTEASE DO-LIKE 5, CHLOROPLASTIC"/>
    <property type="match status" value="1"/>
</dbReference>